<name>A0A0D2NDX1_HYPSF</name>
<dbReference type="Proteomes" id="UP000054270">
    <property type="component" value="Unassembled WGS sequence"/>
</dbReference>
<proteinExistence type="predicted"/>
<organism evidence="1 2">
    <name type="scientific">Hypholoma sublateritium (strain FD-334 SS-4)</name>
    <dbReference type="NCBI Taxonomy" id="945553"/>
    <lineage>
        <taxon>Eukaryota</taxon>
        <taxon>Fungi</taxon>
        <taxon>Dikarya</taxon>
        <taxon>Basidiomycota</taxon>
        <taxon>Agaricomycotina</taxon>
        <taxon>Agaricomycetes</taxon>
        <taxon>Agaricomycetidae</taxon>
        <taxon>Agaricales</taxon>
        <taxon>Agaricineae</taxon>
        <taxon>Strophariaceae</taxon>
        <taxon>Hypholoma</taxon>
    </lineage>
</organism>
<dbReference type="STRING" id="945553.A0A0D2NDX1"/>
<dbReference type="AlphaFoldDB" id="A0A0D2NDX1"/>
<dbReference type="PANTHER" id="PTHR44666:SF1">
    <property type="entry name" value="WD REPEAT-CONTAINING PROTEIN 53"/>
    <property type="match status" value="1"/>
</dbReference>
<dbReference type="EMBL" id="KN817664">
    <property type="protein sequence ID" value="KJA14816.1"/>
    <property type="molecule type" value="Genomic_DNA"/>
</dbReference>
<evidence type="ECO:0000313" key="2">
    <source>
        <dbReference type="Proteomes" id="UP000054270"/>
    </source>
</evidence>
<evidence type="ECO:0008006" key="3">
    <source>
        <dbReference type="Google" id="ProtNLM"/>
    </source>
</evidence>
<dbReference type="InterPro" id="IPR001680">
    <property type="entry name" value="WD40_rpt"/>
</dbReference>
<dbReference type="InterPro" id="IPR042453">
    <property type="entry name" value="WDR53"/>
</dbReference>
<dbReference type="OMA" id="KFIPDRP"/>
<dbReference type="Gene3D" id="2.130.10.10">
    <property type="entry name" value="YVTN repeat-like/Quinoprotein amine dehydrogenase"/>
    <property type="match status" value="1"/>
</dbReference>
<keyword evidence="2" id="KW-1185">Reference proteome</keyword>
<accession>A0A0D2NDX1</accession>
<dbReference type="InterPro" id="IPR036322">
    <property type="entry name" value="WD40_repeat_dom_sf"/>
</dbReference>
<gene>
    <name evidence="1" type="ORF">HYPSUDRAFT_414897</name>
</gene>
<sequence length="356" mass="38509">MNQIDPIQEIFNLDRTLYSPAHIASLAFGHAGHLFAGSDDGSLRIYDLSSYKVLKAVRAIGAEVSSIICVKKPGSELRDAWIAHGQKISRFQMESPKMIQTLEDALLTLEVGQTESETLNELALNANKSHLAFTMDSGVIGVIDLADNSVTKMEAKHENICATVKFVPDRPRELVSGGYDTSLIHFDSVQGKVLSQRQMEPYAAVEGMSLAPPFIMAMAMAATGVLAAGTADGRLWLGFGGEKGSKKKAKKWEGLDENKALLIKVAEGPVVALLTISTLMGVVTQYQLNYDEAGGSVVLQQLWQTESANIEKVNALLADDKRIIVGGFASDGRGVIEIWRQMSGSKEESQPPSDTK</sequence>
<evidence type="ECO:0000313" key="1">
    <source>
        <dbReference type="EMBL" id="KJA14816.1"/>
    </source>
</evidence>
<protein>
    <recommendedName>
        <fullName evidence="3">Anaphase-promoting complex subunit 4 WD40 domain-containing protein</fullName>
    </recommendedName>
</protein>
<dbReference type="Pfam" id="PF00400">
    <property type="entry name" value="WD40"/>
    <property type="match status" value="1"/>
</dbReference>
<dbReference type="SMART" id="SM00320">
    <property type="entry name" value="WD40"/>
    <property type="match status" value="2"/>
</dbReference>
<dbReference type="InterPro" id="IPR015943">
    <property type="entry name" value="WD40/YVTN_repeat-like_dom_sf"/>
</dbReference>
<reference evidence="2" key="1">
    <citation type="submission" date="2014-04" db="EMBL/GenBank/DDBJ databases">
        <title>Evolutionary Origins and Diversification of the Mycorrhizal Mutualists.</title>
        <authorList>
            <consortium name="DOE Joint Genome Institute"/>
            <consortium name="Mycorrhizal Genomics Consortium"/>
            <person name="Kohler A."/>
            <person name="Kuo A."/>
            <person name="Nagy L.G."/>
            <person name="Floudas D."/>
            <person name="Copeland A."/>
            <person name="Barry K.W."/>
            <person name="Cichocki N."/>
            <person name="Veneault-Fourrey C."/>
            <person name="LaButti K."/>
            <person name="Lindquist E.A."/>
            <person name="Lipzen A."/>
            <person name="Lundell T."/>
            <person name="Morin E."/>
            <person name="Murat C."/>
            <person name="Riley R."/>
            <person name="Ohm R."/>
            <person name="Sun H."/>
            <person name="Tunlid A."/>
            <person name="Henrissat B."/>
            <person name="Grigoriev I.V."/>
            <person name="Hibbett D.S."/>
            <person name="Martin F."/>
        </authorList>
    </citation>
    <scope>NUCLEOTIDE SEQUENCE [LARGE SCALE GENOMIC DNA]</scope>
    <source>
        <strain evidence="2">FD-334 SS-4</strain>
    </source>
</reference>
<dbReference type="SUPFAM" id="SSF50978">
    <property type="entry name" value="WD40 repeat-like"/>
    <property type="match status" value="1"/>
</dbReference>
<dbReference type="OrthoDB" id="2161379at2759"/>
<dbReference type="PANTHER" id="PTHR44666">
    <property type="entry name" value="WD REPEAT-CONTAINING PROTEIN 53"/>
    <property type="match status" value="1"/>
</dbReference>